<dbReference type="KEGG" id="spad:DVK44_12735"/>
<proteinExistence type="predicted"/>
<name>A0A345HP08_9ACTN</name>
<organism evidence="2 3">
    <name type="scientific">Streptomyces paludis</name>
    <dbReference type="NCBI Taxonomy" id="2282738"/>
    <lineage>
        <taxon>Bacteria</taxon>
        <taxon>Bacillati</taxon>
        <taxon>Actinomycetota</taxon>
        <taxon>Actinomycetes</taxon>
        <taxon>Kitasatosporales</taxon>
        <taxon>Streptomycetaceae</taxon>
        <taxon>Streptomyces</taxon>
    </lineage>
</organism>
<reference evidence="3" key="1">
    <citation type="submission" date="2018-07" db="EMBL/GenBank/DDBJ databases">
        <authorList>
            <person name="Zhao J."/>
        </authorList>
    </citation>
    <scope>NUCLEOTIDE SEQUENCE [LARGE SCALE GENOMIC DNA]</scope>
    <source>
        <strain evidence="3">GSSD-12</strain>
    </source>
</reference>
<evidence type="ECO:0000256" key="1">
    <source>
        <dbReference type="SAM" id="MobiDB-lite"/>
    </source>
</evidence>
<feature type="compositionally biased region" description="Gly residues" evidence="1">
    <location>
        <begin position="83"/>
        <end position="93"/>
    </location>
</feature>
<feature type="compositionally biased region" description="Low complexity" evidence="1">
    <location>
        <begin position="598"/>
        <end position="610"/>
    </location>
</feature>
<feature type="region of interest" description="Disordered" evidence="1">
    <location>
        <begin position="593"/>
        <end position="620"/>
    </location>
</feature>
<dbReference type="OrthoDB" id="3946637at2"/>
<evidence type="ECO:0000313" key="2">
    <source>
        <dbReference type="EMBL" id="AXG78432.1"/>
    </source>
</evidence>
<accession>A0A345HP08</accession>
<evidence type="ECO:0000313" key="3">
    <source>
        <dbReference type="Proteomes" id="UP000253868"/>
    </source>
</evidence>
<sequence length="894" mass="93150">MPPIRNHRAESRRHRATTTGIALAGTVVLSASTLLSGAGTGTSWADSGTTAAASAAAPATAAPGTRGAELATGERVDVIDGSTGTGTGTGSGSGSNIRITPGPGRTMGRYAFASTDGDLSVRPVDVRQPVATTEIPAAGNGKPASAAKAGAAAGPYTVKMKVDGENSPGSLFRIWNSKTWASYSISTDSAHPSASIKLPPGDYFSVVLVSEWKSPDYLLVRTFKVTTAALTVGFERKKAKETGIRTDQSTAVLDTSSVWISVPGGDVAGFAGGGRRWDGMNRKVYVTPFSQTGASLWLHEIQVKKGSADAAPSPYRYDLTHSFKDTVPASPVKQVRTANLAKTVTAVRAPGTGRSGYLFSAPDTGGSGAYIGSAVPLGGSVTEYVTPGMPYSRMLSYDSGGHSVTMPDRTLKAGTSAGETLGTAPFQPDPQSDYSGSVRRAATIQLYEPYAFSDAEGHSAYDSRAKVSYRLAFRGQTLAEAKDLGALKTLNTGVPSGSGMYELVHTADRKVPYSRLSTQVRSEWTFASAAMRSSGSLPLVDTALTVSGLDARNTAKAAPVTVTATASTRTNGFNDPYDDVSTVTGIEYSTDDGANWHGLPLQETQEPQEPGETDGSSASATLPVPANASFVSLRVTAANKAGGTVRRTVTRAFMGPAPQTDQTVGATMISKVVINGGKPLTLHNDPLQSFTARFTATDPSGIADGDLYLYRGAYNKPDAVVTGWPATCKRTNATTSVCDVTFGYLDPVASLGKNALAGTWKAAAWARSADGQSLTDRQSVQTVQLRRHSRATVAATPKPVKKGKTLTVTGKLSLLNLENPSQTHYVGHGGQSVKLQFRKKGSSEYTNVKTVKADSAGKLKTTVKGTKTGHWRFSYAGSSIASAVNSSGVSVVVK</sequence>
<feature type="region of interest" description="Disordered" evidence="1">
    <location>
        <begin position="412"/>
        <end position="435"/>
    </location>
</feature>
<keyword evidence="3" id="KW-1185">Reference proteome</keyword>
<gene>
    <name evidence="2" type="ORF">DVK44_12735</name>
</gene>
<dbReference type="RefSeq" id="WP_114659777.1">
    <property type="nucleotide sequence ID" value="NZ_CP031194.1"/>
</dbReference>
<dbReference type="Proteomes" id="UP000253868">
    <property type="component" value="Chromosome"/>
</dbReference>
<feature type="region of interest" description="Disordered" evidence="1">
    <location>
        <begin position="56"/>
        <end position="105"/>
    </location>
</feature>
<protein>
    <submittedName>
        <fullName evidence="2">Uncharacterized protein</fullName>
    </submittedName>
</protein>
<dbReference type="AlphaFoldDB" id="A0A345HP08"/>
<feature type="compositionally biased region" description="Low complexity" evidence="1">
    <location>
        <begin position="56"/>
        <end position="68"/>
    </location>
</feature>
<dbReference type="EMBL" id="CP031194">
    <property type="protein sequence ID" value="AXG78432.1"/>
    <property type="molecule type" value="Genomic_DNA"/>
</dbReference>